<protein>
    <recommendedName>
        <fullName evidence="5">Secreted protein</fullName>
    </recommendedName>
</protein>
<feature type="compositionally biased region" description="Basic and acidic residues" evidence="1">
    <location>
        <begin position="110"/>
        <end position="120"/>
    </location>
</feature>
<feature type="compositionally biased region" description="Polar residues" evidence="1">
    <location>
        <begin position="44"/>
        <end position="57"/>
    </location>
</feature>
<evidence type="ECO:0000256" key="1">
    <source>
        <dbReference type="SAM" id="MobiDB-lite"/>
    </source>
</evidence>
<dbReference type="AlphaFoldDB" id="A0A517TC79"/>
<dbReference type="Proteomes" id="UP000319976">
    <property type="component" value="Chromosome"/>
</dbReference>
<feature type="compositionally biased region" description="Polar residues" evidence="1">
    <location>
        <begin position="121"/>
        <end position="145"/>
    </location>
</feature>
<sequence precursor="true">MTLNIALWTATAFSLCLLVPDVATAQRLDLSVRRNPLTGGFRASTDQRNPLTGQQSKRAVGRDSQGRVKQTAVDRNRFTGDYSRRSARDEGGGRLSTRGFERNGLTGELSRSRGMIDHGNRQSINVKQTYNPLTGKVTQRTSQTAGPAAAPRRP</sequence>
<evidence type="ECO:0008006" key="5">
    <source>
        <dbReference type="Google" id="ProtNLM"/>
    </source>
</evidence>
<dbReference type="EMBL" id="CP036316">
    <property type="protein sequence ID" value="QDT65985.1"/>
    <property type="molecule type" value="Genomic_DNA"/>
</dbReference>
<keyword evidence="4" id="KW-1185">Reference proteome</keyword>
<evidence type="ECO:0000313" key="3">
    <source>
        <dbReference type="EMBL" id="QDT65985.1"/>
    </source>
</evidence>
<dbReference type="KEGG" id="chya:V22_32490"/>
<keyword evidence="2" id="KW-0732">Signal</keyword>
<gene>
    <name evidence="3" type="ORF">V22_32490</name>
</gene>
<dbReference type="RefSeq" id="WP_145264716.1">
    <property type="nucleotide sequence ID" value="NZ_CP036316.1"/>
</dbReference>
<feature type="region of interest" description="Disordered" evidence="1">
    <location>
        <begin position="36"/>
        <end position="154"/>
    </location>
</feature>
<accession>A0A517TC79</accession>
<reference evidence="3 4" key="1">
    <citation type="submission" date="2019-02" db="EMBL/GenBank/DDBJ databases">
        <title>Deep-cultivation of Planctomycetes and their phenomic and genomic characterization uncovers novel biology.</title>
        <authorList>
            <person name="Wiegand S."/>
            <person name="Jogler M."/>
            <person name="Boedeker C."/>
            <person name="Pinto D."/>
            <person name="Vollmers J."/>
            <person name="Rivas-Marin E."/>
            <person name="Kohn T."/>
            <person name="Peeters S.H."/>
            <person name="Heuer A."/>
            <person name="Rast P."/>
            <person name="Oberbeckmann S."/>
            <person name="Bunk B."/>
            <person name="Jeske O."/>
            <person name="Meyerdierks A."/>
            <person name="Storesund J.E."/>
            <person name="Kallscheuer N."/>
            <person name="Luecker S."/>
            <person name="Lage O.M."/>
            <person name="Pohl T."/>
            <person name="Merkel B.J."/>
            <person name="Hornburger P."/>
            <person name="Mueller R.-W."/>
            <person name="Bruemmer F."/>
            <person name="Labrenz M."/>
            <person name="Spormann A.M."/>
            <person name="Op den Camp H."/>
            <person name="Overmann J."/>
            <person name="Amann R."/>
            <person name="Jetten M.S.M."/>
            <person name="Mascher T."/>
            <person name="Medema M.H."/>
            <person name="Devos D.P."/>
            <person name="Kaster A.-K."/>
            <person name="Ovreas L."/>
            <person name="Rohde M."/>
            <person name="Galperin M.Y."/>
            <person name="Jogler C."/>
        </authorList>
    </citation>
    <scope>NUCLEOTIDE SEQUENCE [LARGE SCALE GENOMIC DNA]</scope>
    <source>
        <strain evidence="3 4">V22</strain>
    </source>
</reference>
<proteinExistence type="predicted"/>
<evidence type="ECO:0000313" key="4">
    <source>
        <dbReference type="Proteomes" id="UP000319976"/>
    </source>
</evidence>
<feature type="compositionally biased region" description="Basic and acidic residues" evidence="1">
    <location>
        <begin position="60"/>
        <end position="92"/>
    </location>
</feature>
<feature type="chain" id="PRO_5021965721" description="Secreted protein" evidence="2">
    <location>
        <begin position="26"/>
        <end position="154"/>
    </location>
</feature>
<feature type="signal peptide" evidence="2">
    <location>
        <begin position="1"/>
        <end position="25"/>
    </location>
</feature>
<organism evidence="3 4">
    <name type="scientific">Calycomorphotria hydatis</name>
    <dbReference type="NCBI Taxonomy" id="2528027"/>
    <lineage>
        <taxon>Bacteria</taxon>
        <taxon>Pseudomonadati</taxon>
        <taxon>Planctomycetota</taxon>
        <taxon>Planctomycetia</taxon>
        <taxon>Planctomycetales</taxon>
        <taxon>Planctomycetaceae</taxon>
        <taxon>Calycomorphotria</taxon>
    </lineage>
</organism>
<evidence type="ECO:0000256" key="2">
    <source>
        <dbReference type="SAM" id="SignalP"/>
    </source>
</evidence>
<name>A0A517TC79_9PLAN</name>